<proteinExistence type="inferred from homology"/>
<evidence type="ECO:0000256" key="2">
    <source>
        <dbReference type="ARBA" id="ARBA00007430"/>
    </source>
</evidence>
<evidence type="ECO:0000256" key="4">
    <source>
        <dbReference type="ARBA" id="ARBA00022692"/>
    </source>
</evidence>
<feature type="transmembrane region" description="Helical" evidence="7">
    <location>
        <begin position="82"/>
        <end position="105"/>
    </location>
</feature>
<keyword evidence="5 7" id="KW-1133">Transmembrane helix</keyword>
<dbReference type="GO" id="GO:0005886">
    <property type="term" value="C:plasma membrane"/>
    <property type="evidence" value="ECO:0007669"/>
    <property type="project" value="UniProtKB-SubCell"/>
</dbReference>
<evidence type="ECO:0000256" key="5">
    <source>
        <dbReference type="ARBA" id="ARBA00022989"/>
    </source>
</evidence>
<evidence type="ECO:0000256" key="7">
    <source>
        <dbReference type="SAM" id="Phobius"/>
    </source>
</evidence>
<dbReference type="PANTHER" id="PTHR30250:SF10">
    <property type="entry name" value="LIPOPOLYSACCHARIDE BIOSYNTHESIS PROTEIN WZXC"/>
    <property type="match status" value="1"/>
</dbReference>
<keyword evidence="6 7" id="KW-0472">Membrane</keyword>
<feature type="transmembrane region" description="Helical" evidence="7">
    <location>
        <begin position="242"/>
        <end position="260"/>
    </location>
</feature>
<name>A0A6J4V7D8_9CYAN</name>
<feature type="transmembrane region" description="Helical" evidence="7">
    <location>
        <begin position="12"/>
        <end position="35"/>
    </location>
</feature>
<gene>
    <name evidence="8" type="ORF">AVDCRST_MAG81-1564</name>
</gene>
<feature type="transmembrane region" description="Helical" evidence="7">
    <location>
        <begin position="111"/>
        <end position="131"/>
    </location>
</feature>
<feature type="transmembrane region" description="Helical" evidence="7">
    <location>
        <begin position="356"/>
        <end position="374"/>
    </location>
</feature>
<dbReference type="Pfam" id="PF13440">
    <property type="entry name" value="Polysacc_synt_3"/>
    <property type="match status" value="1"/>
</dbReference>
<sequence>MSQNLLVKGGLWVAYGAITTRILALAGNLLLARLLLPSDFGVIGTAYIFWSFVNLFTQNTTASFIVYKGIDDERYLNTTHTISLLVGLGFSVSLVALAPLAANFFDQPNLVWILLAFAGNLLWASARAAHVGVMTRRMQYRELTNSTLVASITRLLCTAVAALLGLSYWSFVVGDTVFWILEYVLKRHQSGHRFQLKIDGNARAEILSYYLGIAGSSTGSYVNSNLDNVVVAKLLGSTSLGYYSFAYQLTMALTMILNQITAQMGLSVFAQLQDEQQRKDVLAKVVKQAAFVTAPLYALFFVIVDKRVIALVFGSQWTPIVTVIPWLLIFAYSRVINKCLGSMLYAKGRPGIDAKFNLYSAPVAALSFIIGAWTGGIVGVSIAVGLVLGVFYTVCYWWVCCSALGWPVMKFLAPCLTPSLITLLSIGITLGMPTILKPFFMLLIYLGCTRILAPDQFLEYQKRLSQFTKRLEILCSRK</sequence>
<feature type="transmembrane region" description="Helical" evidence="7">
    <location>
        <begin position="411"/>
        <end position="429"/>
    </location>
</feature>
<feature type="transmembrane region" description="Helical" evidence="7">
    <location>
        <begin position="47"/>
        <end position="70"/>
    </location>
</feature>
<keyword evidence="4 7" id="KW-0812">Transmembrane</keyword>
<dbReference type="InterPro" id="IPR050833">
    <property type="entry name" value="Poly_Biosynth_Transport"/>
</dbReference>
<feature type="transmembrane region" description="Helical" evidence="7">
    <location>
        <begin position="316"/>
        <end position="335"/>
    </location>
</feature>
<evidence type="ECO:0000256" key="1">
    <source>
        <dbReference type="ARBA" id="ARBA00004651"/>
    </source>
</evidence>
<accession>A0A6J4V7D8</accession>
<reference evidence="8" key="1">
    <citation type="submission" date="2020-02" db="EMBL/GenBank/DDBJ databases">
        <authorList>
            <person name="Meier V. D."/>
        </authorList>
    </citation>
    <scope>NUCLEOTIDE SEQUENCE</scope>
    <source>
        <strain evidence="8">AVDCRST_MAG81</strain>
    </source>
</reference>
<evidence type="ECO:0000256" key="6">
    <source>
        <dbReference type="ARBA" id="ARBA00023136"/>
    </source>
</evidence>
<comment type="subcellular location">
    <subcellularLocation>
        <location evidence="1">Cell membrane</location>
        <topology evidence="1">Multi-pass membrane protein</topology>
    </subcellularLocation>
</comment>
<evidence type="ECO:0000256" key="3">
    <source>
        <dbReference type="ARBA" id="ARBA00022475"/>
    </source>
</evidence>
<evidence type="ECO:0008006" key="9">
    <source>
        <dbReference type="Google" id="ProtNLM"/>
    </source>
</evidence>
<dbReference type="PANTHER" id="PTHR30250">
    <property type="entry name" value="PST FAMILY PREDICTED COLANIC ACID TRANSPORTER"/>
    <property type="match status" value="1"/>
</dbReference>
<feature type="transmembrane region" description="Helical" evidence="7">
    <location>
        <begin position="143"/>
        <end position="162"/>
    </location>
</feature>
<keyword evidence="3" id="KW-1003">Cell membrane</keyword>
<dbReference type="EMBL" id="CADCWO010000078">
    <property type="protein sequence ID" value="CAA9569045.1"/>
    <property type="molecule type" value="Genomic_DNA"/>
</dbReference>
<organism evidence="8">
    <name type="scientific">uncultured Synechococcales cyanobacterium</name>
    <dbReference type="NCBI Taxonomy" id="1936017"/>
    <lineage>
        <taxon>Bacteria</taxon>
        <taxon>Bacillati</taxon>
        <taxon>Cyanobacteriota</taxon>
        <taxon>Cyanophyceae</taxon>
        <taxon>Synechococcales</taxon>
        <taxon>environmental samples</taxon>
    </lineage>
</organism>
<comment type="similarity">
    <text evidence="2">Belongs to the polysaccharide synthase family.</text>
</comment>
<dbReference type="AlphaFoldDB" id="A0A6J4V7D8"/>
<feature type="transmembrane region" description="Helical" evidence="7">
    <location>
        <begin position="281"/>
        <end position="304"/>
    </location>
</feature>
<feature type="transmembrane region" description="Helical" evidence="7">
    <location>
        <begin position="380"/>
        <end position="399"/>
    </location>
</feature>
<protein>
    <recommendedName>
        <fullName evidence="9">Polysaccharide biosynthesis protein</fullName>
    </recommendedName>
</protein>
<evidence type="ECO:0000313" key="8">
    <source>
        <dbReference type="EMBL" id="CAA9569045.1"/>
    </source>
</evidence>